<dbReference type="NCBIfam" id="TIGR00857">
    <property type="entry name" value="pyrC_multi"/>
    <property type="match status" value="1"/>
</dbReference>
<proteinExistence type="inferred from homology"/>
<evidence type="ECO:0000256" key="4">
    <source>
        <dbReference type="ARBA" id="ARBA00022723"/>
    </source>
</evidence>
<dbReference type="GO" id="GO:0005737">
    <property type="term" value="C:cytoplasm"/>
    <property type="evidence" value="ECO:0007669"/>
    <property type="project" value="TreeGrafter"/>
</dbReference>
<dbReference type="InterPro" id="IPR011059">
    <property type="entry name" value="Metal-dep_hydrolase_composite"/>
</dbReference>
<evidence type="ECO:0000256" key="5">
    <source>
        <dbReference type="ARBA" id="ARBA00022801"/>
    </source>
</evidence>
<feature type="domain" description="Amidohydrolase-related" evidence="7">
    <location>
        <begin position="53"/>
        <end position="420"/>
    </location>
</feature>
<dbReference type="GO" id="GO:0004038">
    <property type="term" value="F:allantoinase activity"/>
    <property type="evidence" value="ECO:0007669"/>
    <property type="project" value="TreeGrafter"/>
</dbReference>
<dbReference type="Gene3D" id="2.30.40.10">
    <property type="entry name" value="Urease, subunit C, domain 1"/>
    <property type="match status" value="1"/>
</dbReference>
<dbReference type="NCBIfam" id="NF006559">
    <property type="entry name" value="PRK09060.1"/>
    <property type="match status" value="1"/>
</dbReference>
<evidence type="ECO:0000259" key="7">
    <source>
        <dbReference type="Pfam" id="PF01979"/>
    </source>
</evidence>
<dbReference type="Pfam" id="PF01979">
    <property type="entry name" value="Amidohydro_1"/>
    <property type="match status" value="1"/>
</dbReference>
<gene>
    <name evidence="8" type="ORF">A9Q84_08935</name>
</gene>
<feature type="compositionally biased region" description="Basic and acidic residues" evidence="6">
    <location>
        <begin position="306"/>
        <end position="317"/>
    </location>
</feature>
<dbReference type="SUPFAM" id="SSF51338">
    <property type="entry name" value="Composite domain of metallo-dependent hydrolases"/>
    <property type="match status" value="1"/>
</dbReference>
<dbReference type="InterPro" id="IPR002195">
    <property type="entry name" value="Dihydroorotase_CS"/>
</dbReference>
<dbReference type="GO" id="GO:0046872">
    <property type="term" value="F:metal ion binding"/>
    <property type="evidence" value="ECO:0007669"/>
    <property type="project" value="UniProtKB-KW"/>
</dbReference>
<sequence>MEKFDLIIRGGKCVLESGVIEQDLGVKDGKITLIDDISQIQFNKEIDATGKHIFPGIIDTQVHFREPGLTHKEDLASGSRAAVLGGVTTFLEMPNTNPATTTDLAIAEKVRLAKEKSLANFGFFMGGTAENIVELKKVKDLEGCCGIKIFLGSSTGNLLLFEEDKLKEIFSGTSGIIALHSENEEMLVKRKDIRDAATTAHAHAEWRNVETALSSTKRVVGIAKDCGRKVHVLHITSKAEMEFLAENKDHCTIEVTPQHLTLFAPDCYDQLGTYAQMNPPIRTKDNTDGLWKGLRENVVDVIGSDHAPHSKEEKDRGYPNSPSGMPGVQTIFPVLLHHVDQGNLTIEEVAKYLCFNPSKLYGLNKGHLKNGFDADITIVDLKKEVEIKNIDMASKCGWTPFDGMKYHGELNYTIVMGNIVVEHGQVLEGNYGQPVKVNARK</sequence>
<dbReference type="GO" id="GO:0006145">
    <property type="term" value="P:purine nucleobase catabolic process"/>
    <property type="evidence" value="ECO:0007669"/>
    <property type="project" value="TreeGrafter"/>
</dbReference>
<comment type="function">
    <text evidence="2">Catalyzes the reversible cyclization of carbamoyl aspartate to dihydroorotate.</text>
</comment>
<name>A0A1Y5F6P2_9BACT</name>
<dbReference type="InterPro" id="IPR050138">
    <property type="entry name" value="DHOase/Allantoinase_Hydrolase"/>
</dbReference>
<evidence type="ECO:0000256" key="6">
    <source>
        <dbReference type="SAM" id="MobiDB-lite"/>
    </source>
</evidence>
<dbReference type="InterPro" id="IPR006680">
    <property type="entry name" value="Amidohydro-rel"/>
</dbReference>
<dbReference type="Proteomes" id="UP000196531">
    <property type="component" value="Unassembled WGS sequence"/>
</dbReference>
<dbReference type="PANTHER" id="PTHR43668">
    <property type="entry name" value="ALLANTOINASE"/>
    <property type="match status" value="1"/>
</dbReference>
<dbReference type="SUPFAM" id="SSF51556">
    <property type="entry name" value="Metallo-dependent hydrolases"/>
    <property type="match status" value="1"/>
</dbReference>
<accession>A0A1Y5F6P2</accession>
<evidence type="ECO:0000256" key="2">
    <source>
        <dbReference type="ARBA" id="ARBA00002368"/>
    </source>
</evidence>
<dbReference type="CDD" id="cd01318">
    <property type="entry name" value="DHOase_IIb"/>
    <property type="match status" value="1"/>
</dbReference>
<comment type="similarity">
    <text evidence="3">Belongs to the metallo-dependent hydrolases superfamily. DHOase family. Class I DHOase subfamily.</text>
</comment>
<reference evidence="9" key="1">
    <citation type="journal article" date="2017" name="Proc. Natl. Acad. Sci. U.S.A.">
        <title>Simulation of Deepwater Horizon oil plume reveals substrate specialization within a complex community of hydrocarbon-degraders.</title>
        <authorList>
            <person name="Hu P."/>
            <person name="Dubinsky E.A."/>
            <person name="Probst A.J."/>
            <person name="Wang J."/>
            <person name="Sieber C.M.K."/>
            <person name="Tom L.M."/>
            <person name="Gardinali P."/>
            <person name="Banfield J.F."/>
            <person name="Atlas R.M."/>
            <person name="Andersen G.L."/>
        </authorList>
    </citation>
    <scope>NUCLEOTIDE SEQUENCE [LARGE SCALE GENOMIC DNA]</scope>
</reference>
<evidence type="ECO:0000256" key="3">
    <source>
        <dbReference type="ARBA" id="ARBA00010286"/>
    </source>
</evidence>
<keyword evidence="5" id="KW-0378">Hydrolase</keyword>
<comment type="caution">
    <text evidence="8">The sequence shown here is derived from an EMBL/GenBank/DDBJ whole genome shotgun (WGS) entry which is preliminary data.</text>
</comment>
<evidence type="ECO:0000313" key="9">
    <source>
        <dbReference type="Proteomes" id="UP000196531"/>
    </source>
</evidence>
<organism evidence="8 9">
    <name type="scientific">Halobacteriovorax marinus</name>
    <dbReference type="NCBI Taxonomy" id="97084"/>
    <lineage>
        <taxon>Bacteria</taxon>
        <taxon>Pseudomonadati</taxon>
        <taxon>Bdellovibrionota</taxon>
        <taxon>Bacteriovoracia</taxon>
        <taxon>Bacteriovoracales</taxon>
        <taxon>Halobacteriovoraceae</taxon>
        <taxon>Halobacteriovorax</taxon>
    </lineage>
</organism>
<protein>
    <submittedName>
        <fullName evidence="8">Dihydroorotase</fullName>
    </submittedName>
</protein>
<evidence type="ECO:0000256" key="1">
    <source>
        <dbReference type="ARBA" id="ARBA00001947"/>
    </source>
</evidence>
<dbReference type="PROSITE" id="PS00483">
    <property type="entry name" value="DIHYDROOROTASE_2"/>
    <property type="match status" value="1"/>
</dbReference>
<keyword evidence="4" id="KW-0479">Metal-binding</keyword>
<dbReference type="EMBL" id="MAAO01000006">
    <property type="protein sequence ID" value="OUR96464.1"/>
    <property type="molecule type" value="Genomic_DNA"/>
</dbReference>
<dbReference type="InterPro" id="IPR032466">
    <property type="entry name" value="Metal_Hydrolase"/>
</dbReference>
<feature type="region of interest" description="Disordered" evidence="6">
    <location>
        <begin position="303"/>
        <end position="322"/>
    </location>
</feature>
<dbReference type="AlphaFoldDB" id="A0A1Y5F6P2"/>
<comment type="cofactor">
    <cofactor evidence="1">
        <name>Zn(2+)</name>
        <dbReference type="ChEBI" id="CHEBI:29105"/>
    </cofactor>
</comment>
<dbReference type="PANTHER" id="PTHR43668:SF4">
    <property type="entry name" value="ALLANTOINASE"/>
    <property type="match status" value="1"/>
</dbReference>
<evidence type="ECO:0000313" key="8">
    <source>
        <dbReference type="EMBL" id="OUR96464.1"/>
    </source>
</evidence>
<dbReference type="Gene3D" id="3.20.20.140">
    <property type="entry name" value="Metal-dependent hydrolases"/>
    <property type="match status" value="1"/>
</dbReference>